<dbReference type="PANTHER" id="PTHR28008">
    <property type="entry name" value="DOMAIN PROTEIN, PUTATIVE (AFU_ORTHOLOGUE AFUA_3G10980)-RELATED"/>
    <property type="match status" value="1"/>
</dbReference>
<protein>
    <submittedName>
        <fullName evidence="3">VanZ family protein</fullName>
    </submittedName>
</protein>
<dbReference type="STRING" id="667014.Thein_0697"/>
<dbReference type="RefSeq" id="WP_013907322.1">
    <property type="nucleotide sequence ID" value="NC_015681.1"/>
</dbReference>
<feature type="transmembrane region" description="Helical" evidence="1">
    <location>
        <begin position="107"/>
        <end position="127"/>
    </location>
</feature>
<feature type="transmembrane region" description="Helical" evidence="1">
    <location>
        <begin position="48"/>
        <end position="68"/>
    </location>
</feature>
<dbReference type="eggNOG" id="COG5652">
    <property type="taxonomic scope" value="Bacteria"/>
</dbReference>
<keyword evidence="4" id="KW-1185">Reference proteome</keyword>
<feature type="transmembrane region" description="Helical" evidence="1">
    <location>
        <begin position="139"/>
        <end position="157"/>
    </location>
</feature>
<feature type="domain" description="VanZ-like" evidence="2">
    <location>
        <begin position="17"/>
        <end position="125"/>
    </location>
</feature>
<feature type="transmembrane region" description="Helical" evidence="1">
    <location>
        <begin position="240"/>
        <end position="259"/>
    </location>
</feature>
<dbReference type="HOGENOM" id="CLU_762752_0_0_0"/>
<dbReference type="InterPro" id="IPR006976">
    <property type="entry name" value="VanZ-like"/>
</dbReference>
<dbReference type="PaxDb" id="667014-Thein_0697"/>
<name>F8AC22_THEID</name>
<keyword evidence="1" id="KW-0472">Membrane</keyword>
<dbReference type="EMBL" id="CP002683">
    <property type="protein sequence ID" value="AEH44577.1"/>
    <property type="molecule type" value="Genomic_DNA"/>
</dbReference>
<feature type="transmembrane region" description="Helical" evidence="1">
    <location>
        <begin position="74"/>
        <end position="95"/>
    </location>
</feature>
<dbReference type="Pfam" id="PF04892">
    <property type="entry name" value="VanZ"/>
    <property type="match status" value="1"/>
</dbReference>
<evidence type="ECO:0000259" key="2">
    <source>
        <dbReference type="Pfam" id="PF04892"/>
    </source>
</evidence>
<reference evidence="4" key="1">
    <citation type="submission" date="2011-04" db="EMBL/GenBank/DDBJ databases">
        <title>The complete genome of Thermodesulfatator indicus DSM 15286.</title>
        <authorList>
            <person name="Lucas S."/>
            <person name="Copeland A."/>
            <person name="Lapidus A."/>
            <person name="Bruce D."/>
            <person name="Goodwin L."/>
            <person name="Pitluck S."/>
            <person name="Peters L."/>
            <person name="Kyrpides N."/>
            <person name="Mavromatis K."/>
            <person name="Pagani I."/>
            <person name="Ivanova N."/>
            <person name="Saunders L."/>
            <person name="Detter J.C."/>
            <person name="Tapia R."/>
            <person name="Han C."/>
            <person name="Land M."/>
            <person name="Hauser L."/>
            <person name="Markowitz V."/>
            <person name="Cheng J.-F."/>
            <person name="Hugenholtz P."/>
            <person name="Woyke T."/>
            <person name="Wu D."/>
            <person name="Spring S."/>
            <person name="Schroeder M."/>
            <person name="Brambilla E."/>
            <person name="Klenk H.-P."/>
            <person name="Eisen J.A."/>
        </authorList>
    </citation>
    <scope>NUCLEOTIDE SEQUENCE [LARGE SCALE GENOMIC DNA]</scope>
    <source>
        <strain evidence="4">DSM 15286 / JCM 11887 / CIR29812</strain>
    </source>
</reference>
<keyword evidence="1" id="KW-0812">Transmembrane</keyword>
<evidence type="ECO:0000313" key="3">
    <source>
        <dbReference type="EMBL" id="AEH44577.1"/>
    </source>
</evidence>
<evidence type="ECO:0000313" key="4">
    <source>
        <dbReference type="Proteomes" id="UP000006793"/>
    </source>
</evidence>
<dbReference type="KEGG" id="tid:Thein_0697"/>
<dbReference type="AlphaFoldDB" id="F8AC22"/>
<feature type="transmembrane region" description="Helical" evidence="1">
    <location>
        <begin position="6"/>
        <end position="28"/>
    </location>
</feature>
<reference evidence="3 4" key="2">
    <citation type="journal article" date="2012" name="Stand. Genomic Sci.">
        <title>Complete genome sequence of the thermophilic sulfate-reducing ocean bacterium Thermodesulfatator indicus type strain (CIR29812(T)).</title>
        <authorList>
            <person name="Anderson I."/>
            <person name="Saunders E."/>
            <person name="Lapidus A."/>
            <person name="Nolan M."/>
            <person name="Lucas S."/>
            <person name="Tice H."/>
            <person name="Del Rio T.G."/>
            <person name="Cheng J.F."/>
            <person name="Han C."/>
            <person name="Tapia R."/>
            <person name="Goodwin L.A."/>
            <person name="Pitluck S."/>
            <person name="Liolios K."/>
            <person name="Mavromatis K."/>
            <person name="Pagani I."/>
            <person name="Ivanova N."/>
            <person name="Mikhailova N."/>
            <person name="Pati A."/>
            <person name="Chen A."/>
            <person name="Palaniappan K."/>
            <person name="Land M."/>
            <person name="Hauser L."/>
            <person name="Jeffries C.D."/>
            <person name="Chang Y.J."/>
            <person name="Brambilla E.M."/>
            <person name="Rohde M."/>
            <person name="Spring S."/>
            <person name="Goker M."/>
            <person name="Detter J.C."/>
            <person name="Woyke T."/>
            <person name="Bristow J."/>
            <person name="Eisen J.A."/>
            <person name="Markowitz V."/>
            <person name="Hugenholtz P."/>
            <person name="Kyrpides N.C."/>
            <person name="Klenk H.P."/>
        </authorList>
    </citation>
    <scope>NUCLEOTIDE SEQUENCE [LARGE SCALE GENOMIC DNA]</scope>
    <source>
        <strain evidence="4">DSM 15286 / JCM 11887 / CIR29812</strain>
    </source>
</reference>
<evidence type="ECO:0000256" key="1">
    <source>
        <dbReference type="SAM" id="Phobius"/>
    </source>
</evidence>
<dbReference type="InParanoid" id="F8AC22"/>
<accession>F8AC22</accession>
<proteinExistence type="predicted"/>
<sequence>MKGKTTSFFLLISLSIIVYLTLYPFNFLGNFREIELKIFLLHPEKHSLSDIFSNFLLFFPIGFFWFYATKTYRKWISLAMLFFFAAIFSFTLEFFQQFLPERISSLTDVATNTLGAVAGFLAAPFLSLPRKSRFSLDEYFALFMVFYLLAEPFIPSLDIGDLKYKLKHISFSPGLNNVFLSSFFMAYAFKRFSWASLGFFWLLIEGFRYLVVGIVLNPIKSFLRLILAFLFKSFIKQKDFYVWAFAICYLLEAWAPFSFRHPSFKIDALIPFKYFYDNVSFGAIFSLFRELFCFVFWGLIQGSIGGAFLLSLVAEVGQLFIVGRYADATTIFLAILGTLLGRSLLASSKDVKLQKKSAEVPFV</sequence>
<keyword evidence="1" id="KW-1133">Transmembrane helix</keyword>
<dbReference type="PANTHER" id="PTHR28008:SF1">
    <property type="entry name" value="DOMAIN PROTEIN, PUTATIVE (AFU_ORTHOLOGUE AFUA_3G10980)-RELATED"/>
    <property type="match status" value="1"/>
</dbReference>
<dbReference type="OrthoDB" id="283584at2"/>
<organism evidence="3 4">
    <name type="scientific">Thermodesulfatator indicus (strain DSM 15286 / JCM 11887 / CIR29812)</name>
    <dbReference type="NCBI Taxonomy" id="667014"/>
    <lineage>
        <taxon>Bacteria</taxon>
        <taxon>Pseudomonadati</taxon>
        <taxon>Thermodesulfobacteriota</taxon>
        <taxon>Thermodesulfobacteria</taxon>
        <taxon>Thermodesulfobacteriales</taxon>
        <taxon>Thermodesulfatatoraceae</taxon>
        <taxon>Thermodesulfatator</taxon>
    </lineage>
</organism>
<gene>
    <name evidence="3" type="ordered locus">Thein_0697</name>
</gene>
<dbReference type="Proteomes" id="UP000006793">
    <property type="component" value="Chromosome"/>
</dbReference>
<feature type="transmembrane region" description="Helical" evidence="1">
    <location>
        <begin position="331"/>
        <end position="347"/>
    </location>
</feature>
<dbReference type="NCBIfam" id="NF037970">
    <property type="entry name" value="vanZ_1"/>
    <property type="match status" value="1"/>
</dbReference>